<evidence type="ECO:0000313" key="3">
    <source>
        <dbReference type="Proteomes" id="UP000235943"/>
    </source>
</evidence>
<comment type="caution">
    <text evidence="2">The sequence shown here is derived from an EMBL/GenBank/DDBJ whole genome shotgun (WGS) entry which is preliminary data.</text>
</comment>
<accession>A0A2N8TK77</accession>
<organism evidence="2 3">
    <name type="scientific">Streptomyces cahuitamycinicus</name>
    <dbReference type="NCBI Taxonomy" id="2070367"/>
    <lineage>
        <taxon>Bacteria</taxon>
        <taxon>Bacillati</taxon>
        <taxon>Actinomycetota</taxon>
        <taxon>Actinomycetes</taxon>
        <taxon>Kitasatosporales</taxon>
        <taxon>Streptomycetaceae</taxon>
        <taxon>Streptomyces</taxon>
    </lineage>
</organism>
<evidence type="ECO:0000313" key="2">
    <source>
        <dbReference type="EMBL" id="PNG19435.1"/>
    </source>
</evidence>
<dbReference type="InterPro" id="IPR036388">
    <property type="entry name" value="WH-like_DNA-bd_sf"/>
</dbReference>
<protein>
    <recommendedName>
        <fullName evidence="4">Helix-turn-helix domain-containing protein</fullName>
    </recommendedName>
</protein>
<name>A0A2N8TK77_9ACTN</name>
<reference evidence="2 3" key="1">
    <citation type="submission" date="2018-01" db="EMBL/GenBank/DDBJ databases">
        <title>Draft genome sequence of Streptomyces sp. 13K301.</title>
        <authorList>
            <person name="Sahin N."/>
            <person name="Saygin H."/>
            <person name="Ay H."/>
        </authorList>
    </citation>
    <scope>NUCLEOTIDE SEQUENCE [LARGE SCALE GENOMIC DNA]</scope>
    <source>
        <strain evidence="2 3">13K301</strain>
    </source>
</reference>
<dbReference type="OrthoDB" id="4305510at2"/>
<gene>
    <name evidence="2" type="ORF">C1J00_25695</name>
</gene>
<dbReference type="AlphaFoldDB" id="A0A2N8TK77"/>
<feature type="region of interest" description="Disordered" evidence="1">
    <location>
        <begin position="108"/>
        <end position="225"/>
    </location>
</feature>
<dbReference type="Pfam" id="PF13730">
    <property type="entry name" value="HTH_36"/>
    <property type="match status" value="1"/>
</dbReference>
<dbReference type="Proteomes" id="UP000235943">
    <property type="component" value="Unassembled WGS sequence"/>
</dbReference>
<dbReference type="Gene3D" id="1.10.10.10">
    <property type="entry name" value="Winged helix-like DNA-binding domain superfamily/Winged helix DNA-binding domain"/>
    <property type="match status" value="1"/>
</dbReference>
<keyword evidence="3" id="KW-1185">Reference proteome</keyword>
<evidence type="ECO:0000256" key="1">
    <source>
        <dbReference type="SAM" id="MobiDB-lite"/>
    </source>
</evidence>
<dbReference type="EMBL" id="POUC01000218">
    <property type="protein sequence ID" value="PNG19435.1"/>
    <property type="molecule type" value="Genomic_DNA"/>
</dbReference>
<feature type="compositionally biased region" description="Polar residues" evidence="1">
    <location>
        <begin position="196"/>
        <end position="206"/>
    </location>
</feature>
<evidence type="ECO:0008006" key="4">
    <source>
        <dbReference type="Google" id="ProtNLM"/>
    </source>
</evidence>
<sequence length="370" mass="40553">MSMVLEAEGLDGPEKLLLIAYCNRTDDHGYCWPGQQRLADDCGTSPATVKRVKRKLVEKKLIASMRRVDPKTGEPITNLTRVNLELLASMKRPDKEYDDNVIERLTFDAAAPRPTKKRKAPRGSGKAPDQVMAQDEPDPVDNPGTPSDQVMAQDEPGPGLKMSPTPGQPEPGEVSNLSPGRGQVEPLTVSDPPENPQRTVRPSVGSTDAPPTEGRTDGTKPAQEEIQLTEGVRLLQALGQERPELMLAGKVLADQGLVVDELFRLGWQVETLWPWLARPLPQPLKKTVGAVIAGRLKELLVTPVPGQRRAWGDGSADHWETETPTPRQYTANVVVKRHYECDGDEGLCGRPVEAEGDRCPQHARAPQPAW</sequence>
<proteinExistence type="predicted"/>